<dbReference type="AlphaFoldDB" id="A0AAD5SBR1"/>
<feature type="modified residue" description="4-aspartylphosphate" evidence="2">
    <location>
        <position position="80"/>
    </location>
</feature>
<comment type="caution">
    <text evidence="5">The sequence shown here is derived from an EMBL/GenBank/DDBJ whole genome shotgun (WGS) entry which is preliminary data.</text>
</comment>
<evidence type="ECO:0000313" key="6">
    <source>
        <dbReference type="Proteomes" id="UP001212841"/>
    </source>
</evidence>
<sequence length="163" mass="18221">MPTRPGLMRTVTETGLGSAPVSPGGTKMTCLIAEDNMINQNLLKKQLIRRGHSVLVADDGAEAVKVWETHKEKIDCILMDLAMPNMDGFDATEKILARIRELEGKRIPVIAVTAQAFAGNRELCFEKGMDGYIAKPVDINLLTSVMEEQYERYEKVWRERRGG</sequence>
<dbReference type="EMBL" id="JADGJD010000383">
    <property type="protein sequence ID" value="KAJ3051545.1"/>
    <property type="molecule type" value="Genomic_DNA"/>
</dbReference>
<dbReference type="InterPro" id="IPR011006">
    <property type="entry name" value="CheY-like_superfamily"/>
</dbReference>
<dbReference type="SUPFAM" id="SSF52172">
    <property type="entry name" value="CheY-like"/>
    <property type="match status" value="1"/>
</dbReference>
<dbReference type="SMART" id="SM00448">
    <property type="entry name" value="REC"/>
    <property type="match status" value="1"/>
</dbReference>
<evidence type="ECO:0000256" key="3">
    <source>
        <dbReference type="SAM" id="MobiDB-lite"/>
    </source>
</evidence>
<dbReference type="Pfam" id="PF00072">
    <property type="entry name" value="Response_reg"/>
    <property type="match status" value="1"/>
</dbReference>
<gene>
    <name evidence="5" type="ORF">HK097_007441</name>
</gene>
<reference evidence="5" key="1">
    <citation type="submission" date="2020-05" db="EMBL/GenBank/DDBJ databases">
        <title>Phylogenomic resolution of chytrid fungi.</title>
        <authorList>
            <person name="Stajich J.E."/>
            <person name="Amses K."/>
            <person name="Simmons R."/>
            <person name="Seto K."/>
            <person name="Myers J."/>
            <person name="Bonds A."/>
            <person name="Quandt C.A."/>
            <person name="Barry K."/>
            <person name="Liu P."/>
            <person name="Grigoriev I."/>
            <person name="Longcore J.E."/>
            <person name="James T.Y."/>
        </authorList>
    </citation>
    <scope>NUCLEOTIDE SEQUENCE</scope>
    <source>
        <strain evidence="5">JEL0318</strain>
    </source>
</reference>
<organism evidence="5 6">
    <name type="scientific">Rhizophlyctis rosea</name>
    <dbReference type="NCBI Taxonomy" id="64517"/>
    <lineage>
        <taxon>Eukaryota</taxon>
        <taxon>Fungi</taxon>
        <taxon>Fungi incertae sedis</taxon>
        <taxon>Chytridiomycota</taxon>
        <taxon>Chytridiomycota incertae sedis</taxon>
        <taxon>Chytridiomycetes</taxon>
        <taxon>Rhizophlyctidales</taxon>
        <taxon>Rhizophlyctidaceae</taxon>
        <taxon>Rhizophlyctis</taxon>
    </lineage>
</organism>
<feature type="region of interest" description="Disordered" evidence="3">
    <location>
        <begin position="1"/>
        <end position="22"/>
    </location>
</feature>
<keyword evidence="6" id="KW-1185">Reference proteome</keyword>
<dbReference type="PANTHER" id="PTHR45339:SF3">
    <property type="entry name" value="HISTIDINE KINASE"/>
    <property type="match status" value="1"/>
</dbReference>
<accession>A0AAD5SBR1</accession>
<name>A0AAD5SBR1_9FUNG</name>
<evidence type="ECO:0000259" key="4">
    <source>
        <dbReference type="PROSITE" id="PS50110"/>
    </source>
</evidence>
<dbReference type="GO" id="GO:0000160">
    <property type="term" value="P:phosphorelay signal transduction system"/>
    <property type="evidence" value="ECO:0007669"/>
    <property type="project" value="InterPro"/>
</dbReference>
<evidence type="ECO:0000313" key="5">
    <source>
        <dbReference type="EMBL" id="KAJ3051545.1"/>
    </source>
</evidence>
<dbReference type="InterPro" id="IPR001789">
    <property type="entry name" value="Sig_transdc_resp-reg_receiver"/>
</dbReference>
<dbReference type="CDD" id="cd17546">
    <property type="entry name" value="REC_hyHK_CKI1_RcsC-like"/>
    <property type="match status" value="1"/>
</dbReference>
<dbReference type="PANTHER" id="PTHR45339">
    <property type="entry name" value="HYBRID SIGNAL TRANSDUCTION HISTIDINE KINASE J"/>
    <property type="match status" value="1"/>
</dbReference>
<evidence type="ECO:0000256" key="2">
    <source>
        <dbReference type="PROSITE-ProRule" id="PRU00169"/>
    </source>
</evidence>
<proteinExistence type="predicted"/>
<dbReference type="PROSITE" id="PS50110">
    <property type="entry name" value="RESPONSE_REGULATORY"/>
    <property type="match status" value="1"/>
</dbReference>
<dbReference type="Proteomes" id="UP001212841">
    <property type="component" value="Unassembled WGS sequence"/>
</dbReference>
<protein>
    <recommendedName>
        <fullName evidence="4">Response regulatory domain-containing protein</fullName>
    </recommendedName>
</protein>
<keyword evidence="1 2" id="KW-0597">Phosphoprotein</keyword>
<feature type="domain" description="Response regulatory" evidence="4">
    <location>
        <begin position="29"/>
        <end position="150"/>
    </location>
</feature>
<evidence type="ECO:0000256" key="1">
    <source>
        <dbReference type="ARBA" id="ARBA00022553"/>
    </source>
</evidence>
<dbReference type="Gene3D" id="3.40.50.2300">
    <property type="match status" value="1"/>
</dbReference>